<dbReference type="PANTHER" id="PTHR11066">
    <property type="entry name" value="ACYL-COA THIOESTERASE"/>
    <property type="match status" value="1"/>
</dbReference>
<evidence type="ECO:0000256" key="4">
    <source>
        <dbReference type="ARBA" id="ARBA00023098"/>
    </source>
</evidence>
<proteinExistence type="inferred from homology"/>
<dbReference type="InterPro" id="IPR049449">
    <property type="entry name" value="TesB_ACOT8-like_N"/>
</dbReference>
<dbReference type="InterPro" id="IPR025652">
    <property type="entry name" value="TesB_C"/>
</dbReference>
<dbReference type="GO" id="GO:0009062">
    <property type="term" value="P:fatty acid catabolic process"/>
    <property type="evidence" value="ECO:0007669"/>
    <property type="project" value="TreeGrafter"/>
</dbReference>
<evidence type="ECO:0000256" key="3">
    <source>
        <dbReference type="ARBA" id="ARBA00022801"/>
    </source>
</evidence>
<keyword evidence="3" id="KW-0378">Hydrolase</keyword>
<dbReference type="Pfam" id="PF13622">
    <property type="entry name" value="4HBT_3"/>
    <property type="match status" value="1"/>
</dbReference>
<dbReference type="Pfam" id="PF02551">
    <property type="entry name" value="Acyl_CoA_thio"/>
    <property type="match status" value="1"/>
</dbReference>
<dbReference type="GO" id="GO:0006637">
    <property type="term" value="P:acyl-CoA metabolic process"/>
    <property type="evidence" value="ECO:0007669"/>
    <property type="project" value="InterPro"/>
</dbReference>
<keyword evidence="12" id="KW-1185">Reference proteome</keyword>
<evidence type="ECO:0000256" key="2">
    <source>
        <dbReference type="ARBA" id="ARBA00011881"/>
    </source>
</evidence>
<feature type="domain" description="Acyl-CoA thioesterase 2 C-terminal" evidence="9">
    <location>
        <begin position="158"/>
        <end position="285"/>
    </location>
</feature>
<dbReference type="EMBL" id="JABGBN010000001">
    <property type="protein sequence ID" value="NOL50645.1"/>
    <property type="molecule type" value="Genomic_DNA"/>
</dbReference>
<name>A0A849P4J2_9BURK</name>
<accession>A0A849P4J2</accession>
<evidence type="ECO:0000256" key="7">
    <source>
        <dbReference type="ARBA" id="ARBA00071120"/>
    </source>
</evidence>
<dbReference type="InterPro" id="IPR029069">
    <property type="entry name" value="HotDog_dom_sf"/>
</dbReference>
<evidence type="ECO:0000256" key="5">
    <source>
        <dbReference type="ARBA" id="ARBA00038894"/>
    </source>
</evidence>
<organism evidence="11 12">
    <name type="scientific">Pelistega suis</name>
    <dbReference type="NCBI Taxonomy" id="1631957"/>
    <lineage>
        <taxon>Bacteria</taxon>
        <taxon>Pseudomonadati</taxon>
        <taxon>Pseudomonadota</taxon>
        <taxon>Betaproteobacteria</taxon>
        <taxon>Burkholderiales</taxon>
        <taxon>Alcaligenaceae</taxon>
        <taxon>Pelistega</taxon>
    </lineage>
</organism>
<feature type="domain" description="Acyl-CoA thioesterase-like N-terminal HotDog" evidence="10">
    <location>
        <begin position="33"/>
        <end position="109"/>
    </location>
</feature>
<sequence length="296" mass="33459">MSQALEKMVQQLSVQPLKPDVFQGDSTDLFGNGRIFGGQVLGQSLMASSLTVPPERQIHSLHSYFVRPGDVSKPIRFEVERVRDGGTFSNRLVAAYQDDKHIFTMAASYQIEEPGFEHFDAMPADIQGPENFISEKDLVKQIPFPLPKSLTKRHIEDSNPIEIRPAHPDRILKGGDYPAFTYCWFRANGHLDPENTLLHKVTFAYLSDFYLLFTSLLPHQQSSFDPKMQMASLDHAIWYHRPINLNEWNVYVLESPNASGARGLSFGKVYNQQGQLLATTAQEGLIRNTTRFGSSE</sequence>
<protein>
    <recommendedName>
        <fullName evidence="7">Acyl-CoA thioesterase 2</fullName>
        <ecNumber evidence="5">3.1.2.20</ecNumber>
    </recommendedName>
    <alternativeName>
        <fullName evidence="8">Thioesterase II</fullName>
    </alternativeName>
</protein>
<evidence type="ECO:0000259" key="9">
    <source>
        <dbReference type="Pfam" id="PF02551"/>
    </source>
</evidence>
<dbReference type="Gene3D" id="2.40.160.210">
    <property type="entry name" value="Acyl-CoA thioesterase, double hotdog domain"/>
    <property type="match status" value="1"/>
</dbReference>
<dbReference type="RefSeq" id="WP_171679350.1">
    <property type="nucleotide sequence ID" value="NZ_JABGBN010000001.1"/>
</dbReference>
<evidence type="ECO:0000313" key="12">
    <source>
        <dbReference type="Proteomes" id="UP000537862"/>
    </source>
</evidence>
<comment type="caution">
    <text evidence="11">The sequence shown here is derived from an EMBL/GenBank/DDBJ whole genome shotgun (WGS) entry which is preliminary data.</text>
</comment>
<dbReference type="AlphaFoldDB" id="A0A849P4J2"/>
<evidence type="ECO:0000256" key="6">
    <source>
        <dbReference type="ARBA" id="ARBA00050943"/>
    </source>
</evidence>
<dbReference type="CDD" id="cd03445">
    <property type="entry name" value="Thioesterase_II_repeat2"/>
    <property type="match status" value="1"/>
</dbReference>
<comment type="catalytic activity">
    <reaction evidence="6">
        <text>a fatty acyl-CoA + H2O = a fatty acid + CoA + H(+)</text>
        <dbReference type="Rhea" id="RHEA:16781"/>
        <dbReference type="ChEBI" id="CHEBI:15377"/>
        <dbReference type="ChEBI" id="CHEBI:15378"/>
        <dbReference type="ChEBI" id="CHEBI:28868"/>
        <dbReference type="ChEBI" id="CHEBI:57287"/>
        <dbReference type="ChEBI" id="CHEBI:77636"/>
        <dbReference type="EC" id="3.1.2.20"/>
    </reaction>
    <physiologicalReaction direction="left-to-right" evidence="6">
        <dbReference type="Rhea" id="RHEA:16782"/>
    </physiologicalReaction>
</comment>
<gene>
    <name evidence="11" type="ORF">HKX39_00445</name>
</gene>
<keyword evidence="4" id="KW-0443">Lipid metabolism</keyword>
<dbReference type="EC" id="3.1.2.20" evidence="5"/>
<dbReference type="CDD" id="cd03444">
    <property type="entry name" value="Thioesterase_II_repeat1"/>
    <property type="match status" value="1"/>
</dbReference>
<evidence type="ECO:0000259" key="10">
    <source>
        <dbReference type="Pfam" id="PF13622"/>
    </source>
</evidence>
<reference evidence="11 12" key="1">
    <citation type="submission" date="2020-05" db="EMBL/GenBank/DDBJ databases">
        <authorList>
            <person name="Niu N."/>
        </authorList>
    </citation>
    <scope>NUCLEOTIDE SEQUENCE [LARGE SCALE GENOMIC DNA]</scope>
    <source>
        <strain evidence="11 12">3340-03</strain>
    </source>
</reference>
<dbReference type="GO" id="GO:0005829">
    <property type="term" value="C:cytosol"/>
    <property type="evidence" value="ECO:0007669"/>
    <property type="project" value="TreeGrafter"/>
</dbReference>
<evidence type="ECO:0000256" key="8">
    <source>
        <dbReference type="ARBA" id="ARBA00079653"/>
    </source>
</evidence>
<comment type="similarity">
    <text evidence="1">Belongs to the C/M/P thioester hydrolase family.</text>
</comment>
<dbReference type="InterPro" id="IPR003703">
    <property type="entry name" value="Acyl_CoA_thio"/>
</dbReference>
<dbReference type="FunFam" id="2.40.160.210:FF:000001">
    <property type="entry name" value="Acyl-CoA thioesterase II"/>
    <property type="match status" value="1"/>
</dbReference>
<dbReference type="Proteomes" id="UP000537862">
    <property type="component" value="Unassembled WGS sequence"/>
</dbReference>
<dbReference type="PANTHER" id="PTHR11066:SF34">
    <property type="entry name" value="ACYL-COENZYME A THIOESTERASE 8"/>
    <property type="match status" value="1"/>
</dbReference>
<evidence type="ECO:0000256" key="1">
    <source>
        <dbReference type="ARBA" id="ARBA00006538"/>
    </source>
</evidence>
<evidence type="ECO:0000313" key="11">
    <source>
        <dbReference type="EMBL" id="NOL50645.1"/>
    </source>
</evidence>
<dbReference type="GO" id="GO:0047617">
    <property type="term" value="F:fatty acyl-CoA hydrolase activity"/>
    <property type="evidence" value="ECO:0007669"/>
    <property type="project" value="UniProtKB-EC"/>
</dbReference>
<dbReference type="SUPFAM" id="SSF54637">
    <property type="entry name" value="Thioesterase/thiol ester dehydrase-isomerase"/>
    <property type="match status" value="2"/>
</dbReference>
<dbReference type="InterPro" id="IPR042171">
    <property type="entry name" value="Acyl-CoA_hotdog"/>
</dbReference>
<comment type="subunit">
    <text evidence="2">Homotetramer.</text>
</comment>